<sequence>MGLGPNAVRWDSARMQWNGTRPECSEMGLGPNAGGGNVGVWGGCCPEGTDLPLGLRCEVSGAPVDHAWAYRDVLNNAPTALSVVRRARWLKTLLVRPGYALCPVYLFDFLRLCFIEVALVYFASWRLVAVRTRMWTLVGACMRTFGSRGLGVPTFPWGRMTNKRENESLLIILRPARPFGTLIC</sequence>
<dbReference type="AlphaFoldDB" id="A0A2I0JIL6"/>
<comment type="caution">
    <text evidence="1">The sequence shown here is derived from an EMBL/GenBank/DDBJ whole genome shotgun (WGS) entry which is preliminary data.</text>
</comment>
<reference evidence="1 2" key="1">
    <citation type="submission" date="2017-11" db="EMBL/GenBank/DDBJ databases">
        <title>De-novo sequencing of pomegranate (Punica granatum L.) genome.</title>
        <authorList>
            <person name="Akparov Z."/>
            <person name="Amiraslanov A."/>
            <person name="Hajiyeva S."/>
            <person name="Abbasov M."/>
            <person name="Kaur K."/>
            <person name="Hamwieh A."/>
            <person name="Solovyev V."/>
            <person name="Salamov A."/>
            <person name="Braich B."/>
            <person name="Kosarev P."/>
            <person name="Mahmoud A."/>
            <person name="Hajiyev E."/>
            <person name="Babayeva S."/>
            <person name="Izzatullayeva V."/>
            <person name="Mammadov A."/>
            <person name="Mammadov A."/>
            <person name="Sharifova S."/>
            <person name="Ojaghi J."/>
            <person name="Eynullazada K."/>
            <person name="Bayramov B."/>
            <person name="Abdulazimova A."/>
            <person name="Shahmuradov I."/>
        </authorList>
    </citation>
    <scope>NUCLEOTIDE SEQUENCE [LARGE SCALE GENOMIC DNA]</scope>
    <source>
        <strain evidence="2">cv. AG2017</strain>
        <tissue evidence="1">Leaf</tissue>
    </source>
</reference>
<name>A0A2I0JIL6_PUNGR</name>
<dbReference type="Proteomes" id="UP000233551">
    <property type="component" value="Unassembled WGS sequence"/>
</dbReference>
<keyword evidence="2" id="KW-1185">Reference proteome</keyword>
<gene>
    <name evidence="1" type="ORF">CRG98_023841</name>
</gene>
<proteinExistence type="predicted"/>
<dbReference type="EMBL" id="PGOL01001679">
    <property type="protein sequence ID" value="PKI55750.1"/>
    <property type="molecule type" value="Genomic_DNA"/>
</dbReference>
<evidence type="ECO:0000313" key="2">
    <source>
        <dbReference type="Proteomes" id="UP000233551"/>
    </source>
</evidence>
<protein>
    <submittedName>
        <fullName evidence="1">Uncharacterized protein</fullName>
    </submittedName>
</protein>
<evidence type="ECO:0000313" key="1">
    <source>
        <dbReference type="EMBL" id="PKI55750.1"/>
    </source>
</evidence>
<organism evidence="1 2">
    <name type="scientific">Punica granatum</name>
    <name type="common">Pomegranate</name>
    <dbReference type="NCBI Taxonomy" id="22663"/>
    <lineage>
        <taxon>Eukaryota</taxon>
        <taxon>Viridiplantae</taxon>
        <taxon>Streptophyta</taxon>
        <taxon>Embryophyta</taxon>
        <taxon>Tracheophyta</taxon>
        <taxon>Spermatophyta</taxon>
        <taxon>Magnoliopsida</taxon>
        <taxon>eudicotyledons</taxon>
        <taxon>Gunneridae</taxon>
        <taxon>Pentapetalae</taxon>
        <taxon>rosids</taxon>
        <taxon>malvids</taxon>
        <taxon>Myrtales</taxon>
        <taxon>Lythraceae</taxon>
        <taxon>Punica</taxon>
    </lineage>
</organism>
<accession>A0A2I0JIL6</accession>